<feature type="region of interest" description="Disordered" evidence="1">
    <location>
        <begin position="1"/>
        <end position="22"/>
    </location>
</feature>
<reference evidence="2" key="1">
    <citation type="submission" date="2015-04" db="EMBL/GenBank/DDBJ databases">
        <title>The genome sequence of the plant pathogenic Rhizarian Plasmodiophora brassicae reveals insights in its biotrophic life cycle and the origin of chitin synthesis.</title>
        <authorList>
            <person name="Schwelm A."/>
            <person name="Fogelqvist J."/>
            <person name="Knaust A."/>
            <person name="Julke S."/>
            <person name="Lilja T."/>
            <person name="Dhandapani V."/>
            <person name="Bonilla-Rosso G."/>
            <person name="Karlsson M."/>
            <person name="Shevchenko A."/>
            <person name="Choi S.R."/>
            <person name="Kim H.G."/>
            <person name="Park J.Y."/>
            <person name="Lim Y.P."/>
            <person name="Ludwig-Muller J."/>
            <person name="Dixelius C."/>
        </authorList>
    </citation>
    <scope>NUCLEOTIDE SEQUENCE</scope>
    <source>
        <tissue evidence="2">Potato root galls</tissue>
    </source>
</reference>
<organism evidence="2">
    <name type="scientific">Spongospora subterranea</name>
    <dbReference type="NCBI Taxonomy" id="70186"/>
    <lineage>
        <taxon>Eukaryota</taxon>
        <taxon>Sar</taxon>
        <taxon>Rhizaria</taxon>
        <taxon>Endomyxa</taxon>
        <taxon>Phytomyxea</taxon>
        <taxon>Plasmodiophorida</taxon>
        <taxon>Plasmodiophoridae</taxon>
        <taxon>Spongospora</taxon>
    </lineage>
</organism>
<proteinExistence type="predicted"/>
<sequence length="110" mass="12993">MTTTMENEGSDPPPREPNGSTAMTELDSCWRKLMVQHRYSFVFLPFMRWDNTIASSACGFRAIWPKCYTKINTKKRRLMCNKRYAFRREQHPILRLAIQIPSRLTRTPLP</sequence>
<accession>A0A0H5QYN4</accession>
<evidence type="ECO:0000313" key="2">
    <source>
        <dbReference type="EMBL" id="CRZ00684.1"/>
    </source>
</evidence>
<protein>
    <submittedName>
        <fullName evidence="2">Uncharacterized protein</fullName>
    </submittedName>
</protein>
<dbReference type="EMBL" id="HACM01000242">
    <property type="protein sequence ID" value="CRZ00684.1"/>
    <property type="molecule type" value="Transcribed_RNA"/>
</dbReference>
<evidence type="ECO:0000256" key="1">
    <source>
        <dbReference type="SAM" id="MobiDB-lite"/>
    </source>
</evidence>
<name>A0A0H5QYN4_9EUKA</name>
<feature type="non-terminal residue" evidence="2">
    <location>
        <position position="110"/>
    </location>
</feature>
<dbReference type="AlphaFoldDB" id="A0A0H5QYN4"/>